<keyword evidence="3" id="KW-1185">Reference proteome</keyword>
<evidence type="ECO:0000256" key="1">
    <source>
        <dbReference type="SAM" id="MobiDB-lite"/>
    </source>
</evidence>
<organism evidence="2 3">
    <name type="scientific">Synaphobranchus kaupii</name>
    <name type="common">Kaup's arrowtooth eel</name>
    <dbReference type="NCBI Taxonomy" id="118154"/>
    <lineage>
        <taxon>Eukaryota</taxon>
        <taxon>Metazoa</taxon>
        <taxon>Chordata</taxon>
        <taxon>Craniata</taxon>
        <taxon>Vertebrata</taxon>
        <taxon>Euteleostomi</taxon>
        <taxon>Actinopterygii</taxon>
        <taxon>Neopterygii</taxon>
        <taxon>Teleostei</taxon>
        <taxon>Anguilliformes</taxon>
        <taxon>Synaphobranchidae</taxon>
        <taxon>Synaphobranchus</taxon>
    </lineage>
</organism>
<sequence length="131" mass="13922">MSCAALQRFAGLQLHSPSMGSLLCTATYCEAGLSAFRPLPFCAWLWLARLSGSAVPGVSPARQRHRAYRVRHSRSPLPQSAAAPQAPPPPVNGPAGSVPDVAGEREASLHYLRPIASPTALRLLQGWSARS</sequence>
<evidence type="ECO:0000313" key="2">
    <source>
        <dbReference type="EMBL" id="KAJ8370394.1"/>
    </source>
</evidence>
<reference evidence="2" key="1">
    <citation type="journal article" date="2023" name="Science">
        <title>Genome structures resolve the early diversification of teleost fishes.</title>
        <authorList>
            <person name="Parey E."/>
            <person name="Louis A."/>
            <person name="Montfort J."/>
            <person name="Bouchez O."/>
            <person name="Roques C."/>
            <person name="Iampietro C."/>
            <person name="Lluch J."/>
            <person name="Castinel A."/>
            <person name="Donnadieu C."/>
            <person name="Desvignes T."/>
            <person name="Floi Bucao C."/>
            <person name="Jouanno E."/>
            <person name="Wen M."/>
            <person name="Mejri S."/>
            <person name="Dirks R."/>
            <person name="Jansen H."/>
            <person name="Henkel C."/>
            <person name="Chen W.J."/>
            <person name="Zahm M."/>
            <person name="Cabau C."/>
            <person name="Klopp C."/>
            <person name="Thompson A.W."/>
            <person name="Robinson-Rechavi M."/>
            <person name="Braasch I."/>
            <person name="Lecointre G."/>
            <person name="Bobe J."/>
            <person name="Postlethwait J.H."/>
            <person name="Berthelot C."/>
            <person name="Roest Crollius H."/>
            <person name="Guiguen Y."/>
        </authorList>
    </citation>
    <scope>NUCLEOTIDE SEQUENCE</scope>
    <source>
        <strain evidence="2">WJC10195</strain>
    </source>
</reference>
<protein>
    <submittedName>
        <fullName evidence="2">Uncharacterized protein</fullName>
    </submittedName>
</protein>
<dbReference type="Proteomes" id="UP001152622">
    <property type="component" value="Chromosome 3"/>
</dbReference>
<evidence type="ECO:0000313" key="3">
    <source>
        <dbReference type="Proteomes" id="UP001152622"/>
    </source>
</evidence>
<accession>A0A9Q1FZT8</accession>
<proteinExistence type="predicted"/>
<name>A0A9Q1FZT8_SYNKA</name>
<gene>
    <name evidence="2" type="ORF">SKAU_G00104220</name>
</gene>
<feature type="region of interest" description="Disordered" evidence="1">
    <location>
        <begin position="55"/>
        <end position="101"/>
    </location>
</feature>
<feature type="compositionally biased region" description="Basic residues" evidence="1">
    <location>
        <begin position="62"/>
        <end position="74"/>
    </location>
</feature>
<dbReference type="EMBL" id="JAINUF010000003">
    <property type="protein sequence ID" value="KAJ8370394.1"/>
    <property type="molecule type" value="Genomic_DNA"/>
</dbReference>
<dbReference type="AlphaFoldDB" id="A0A9Q1FZT8"/>
<comment type="caution">
    <text evidence="2">The sequence shown here is derived from an EMBL/GenBank/DDBJ whole genome shotgun (WGS) entry which is preliminary data.</text>
</comment>